<accession>A0A1I6ZUY1</accession>
<dbReference type="AlphaFoldDB" id="A0A1I6ZUY1"/>
<reference evidence="2 3" key="1">
    <citation type="submission" date="2016-10" db="EMBL/GenBank/DDBJ databases">
        <authorList>
            <person name="de Groot N.N."/>
        </authorList>
    </citation>
    <scope>NUCLEOTIDE SEQUENCE [LARGE SCALE GENOMIC DNA]</scope>
    <source>
        <strain evidence="2 3">CGMCC 1.7005</strain>
    </source>
</reference>
<dbReference type="Proteomes" id="UP000236454">
    <property type="component" value="Unassembled WGS sequence"/>
</dbReference>
<protein>
    <submittedName>
        <fullName evidence="2">Glycosyltransferase involved in cell wall bisynthesis</fullName>
    </submittedName>
</protein>
<keyword evidence="2" id="KW-0808">Transferase</keyword>
<dbReference type="SUPFAM" id="SSF53448">
    <property type="entry name" value="Nucleotide-diphospho-sugar transferases"/>
    <property type="match status" value="1"/>
</dbReference>
<proteinExistence type="predicted"/>
<evidence type="ECO:0000259" key="1">
    <source>
        <dbReference type="Pfam" id="PF00535"/>
    </source>
</evidence>
<dbReference type="STRING" id="477690.SAMN05216474_1638"/>
<dbReference type="Pfam" id="PF00535">
    <property type="entry name" value="Glycos_transf_2"/>
    <property type="match status" value="1"/>
</dbReference>
<dbReference type="GO" id="GO:0016740">
    <property type="term" value="F:transferase activity"/>
    <property type="evidence" value="ECO:0007669"/>
    <property type="project" value="UniProtKB-KW"/>
</dbReference>
<sequence length="330" mass="39064">MESFSPEISIVVPVFNRENLIIETIDSVVNQTFENWELILVDDGSTDNTLSEIQKYGDRDARIKVIERHRGPKGASACRNIGVDNALGEYVMFLDSDDLLTSNCLEHRMSFVYSKNQYDGWIFQTGVFDIRIGDKKVLWNNILNEKPDLIRFFQIDMPWSIMGPVWRKNQLLKFNEEALSFQDWEFHIRMLINGITYVKDTGGLVEAYYRRDQKNSSISKTGVSKKYVMSKIMLMFDLFESIQNLEEEFRFEYSKLLFRNTKELIKHAELKLAKTQWFAVKELKVMSNLELNLWWLYIKFDSKFMEFLGYRVFKKARFLNKESTFLNYFG</sequence>
<gene>
    <name evidence="2" type="ORF">SAMN05216474_1638</name>
</gene>
<name>A0A1I6ZUY1_9FLAO</name>
<evidence type="ECO:0000313" key="3">
    <source>
        <dbReference type="Proteomes" id="UP000236454"/>
    </source>
</evidence>
<dbReference type="EMBL" id="FPAS01000002">
    <property type="protein sequence ID" value="SFT66463.1"/>
    <property type="molecule type" value="Genomic_DNA"/>
</dbReference>
<dbReference type="CDD" id="cd00761">
    <property type="entry name" value="Glyco_tranf_GTA_type"/>
    <property type="match status" value="1"/>
</dbReference>
<organism evidence="2 3">
    <name type="scientific">Lishizhenia tianjinensis</name>
    <dbReference type="NCBI Taxonomy" id="477690"/>
    <lineage>
        <taxon>Bacteria</taxon>
        <taxon>Pseudomonadati</taxon>
        <taxon>Bacteroidota</taxon>
        <taxon>Flavobacteriia</taxon>
        <taxon>Flavobacteriales</taxon>
        <taxon>Crocinitomicaceae</taxon>
        <taxon>Lishizhenia</taxon>
    </lineage>
</organism>
<dbReference type="Gene3D" id="3.90.550.10">
    <property type="entry name" value="Spore Coat Polysaccharide Biosynthesis Protein SpsA, Chain A"/>
    <property type="match status" value="1"/>
</dbReference>
<dbReference type="InterPro" id="IPR050834">
    <property type="entry name" value="Glycosyltransf_2"/>
</dbReference>
<feature type="domain" description="Glycosyltransferase 2-like" evidence="1">
    <location>
        <begin position="9"/>
        <end position="136"/>
    </location>
</feature>
<keyword evidence="3" id="KW-1185">Reference proteome</keyword>
<dbReference type="RefSeq" id="WP_090248110.1">
    <property type="nucleotide sequence ID" value="NZ_FPAS01000002.1"/>
</dbReference>
<dbReference type="InterPro" id="IPR029044">
    <property type="entry name" value="Nucleotide-diphossugar_trans"/>
</dbReference>
<dbReference type="InterPro" id="IPR001173">
    <property type="entry name" value="Glyco_trans_2-like"/>
</dbReference>
<dbReference type="OrthoDB" id="597270at2"/>
<dbReference type="PANTHER" id="PTHR43685">
    <property type="entry name" value="GLYCOSYLTRANSFERASE"/>
    <property type="match status" value="1"/>
</dbReference>
<evidence type="ECO:0000313" key="2">
    <source>
        <dbReference type="EMBL" id="SFT66463.1"/>
    </source>
</evidence>
<dbReference type="PANTHER" id="PTHR43685:SF2">
    <property type="entry name" value="GLYCOSYLTRANSFERASE 2-LIKE DOMAIN-CONTAINING PROTEIN"/>
    <property type="match status" value="1"/>
</dbReference>